<dbReference type="RefSeq" id="WP_153087805.1">
    <property type="nucleotide sequence ID" value="NZ_JAHRGK010000035.1"/>
</dbReference>
<dbReference type="AlphaFoldDB" id="A0AB35ZCS5"/>
<evidence type="ECO:0000313" key="1">
    <source>
        <dbReference type="EMBL" id="MQO03293.1"/>
    </source>
</evidence>
<protein>
    <submittedName>
        <fullName evidence="1">Uncharacterized protein</fullName>
    </submittedName>
</protein>
<sequence>MCTTDYLRRLTELSEGLMTIYIKKLSLLGQFGKKENGDTESSESASCEGMLCPYDLKLLLDDLFRKLLVIATDCKWKEYADLLDAFKKAIIDIPGLKTSKMDSDTKKSYDSVIGLLDESKEGIALDNKNNLISCRNLLYKAD</sequence>
<comment type="caution">
    <text evidence="1">The sequence shown here is derived from an EMBL/GenBank/DDBJ whole genome shotgun (WGS) entry which is preliminary data.</text>
</comment>
<proteinExistence type="predicted"/>
<organism evidence="1 2">
    <name type="scientific">Segatella copri</name>
    <dbReference type="NCBI Taxonomy" id="165179"/>
    <lineage>
        <taxon>Bacteria</taxon>
        <taxon>Pseudomonadati</taxon>
        <taxon>Bacteroidota</taxon>
        <taxon>Bacteroidia</taxon>
        <taxon>Bacteroidales</taxon>
        <taxon>Prevotellaceae</taxon>
        <taxon>Segatella</taxon>
    </lineage>
</organism>
<dbReference type="EMBL" id="VZBT01000038">
    <property type="protein sequence ID" value="MQO03293.1"/>
    <property type="molecule type" value="Genomic_DNA"/>
</dbReference>
<accession>A0AB35ZCS5</accession>
<gene>
    <name evidence="1" type="ORF">F7D62_04035</name>
</gene>
<reference evidence="2" key="1">
    <citation type="submission" date="2019-09" db="EMBL/GenBank/DDBJ databases">
        <title>Distinct polysaccharide growth profiles of human intestinal Prevotella copri isolates.</title>
        <authorList>
            <person name="Fehlner-Peach H."/>
            <person name="Magnabosco C."/>
            <person name="Raghavan V."/>
            <person name="Scher J.U."/>
            <person name="Tett A."/>
            <person name="Cox L.M."/>
            <person name="Gottsegen C."/>
            <person name="Watters A."/>
            <person name="Wiltshire- Gordon J.D."/>
            <person name="Segata N."/>
            <person name="Bonneau R."/>
            <person name="Littman D.R."/>
        </authorList>
    </citation>
    <scope>NUCLEOTIDE SEQUENCE [LARGE SCALE GENOMIC DNA]</scope>
    <source>
        <strain evidence="2">iAK279</strain>
    </source>
</reference>
<name>A0AB35ZCS5_9BACT</name>
<evidence type="ECO:0000313" key="2">
    <source>
        <dbReference type="Proteomes" id="UP000390763"/>
    </source>
</evidence>
<dbReference type="Proteomes" id="UP000390763">
    <property type="component" value="Unassembled WGS sequence"/>
</dbReference>